<dbReference type="Pfam" id="PF01738">
    <property type="entry name" value="DLH"/>
    <property type="match status" value="1"/>
</dbReference>
<dbReference type="PANTHER" id="PTHR47668">
    <property type="entry name" value="DIENELACTONE HYDROLASE FAMILY PROTEIN (AFU_ORTHOLOGUE AFUA_6G01940)"/>
    <property type="match status" value="1"/>
</dbReference>
<gene>
    <name evidence="2" type="ORF">BDY21DRAFT_342266</name>
</gene>
<evidence type="ECO:0000313" key="2">
    <source>
        <dbReference type="EMBL" id="KAF2458357.1"/>
    </source>
</evidence>
<dbReference type="PANTHER" id="PTHR47668:SF1">
    <property type="entry name" value="DIENELACTONE HYDROLASE DOMAIN-CONTAINING PROTEIN-RELATED"/>
    <property type="match status" value="1"/>
</dbReference>
<evidence type="ECO:0000313" key="3">
    <source>
        <dbReference type="Proteomes" id="UP000799766"/>
    </source>
</evidence>
<dbReference type="Proteomes" id="UP000799766">
    <property type="component" value="Unassembled WGS sequence"/>
</dbReference>
<dbReference type="InterPro" id="IPR029058">
    <property type="entry name" value="AB_hydrolase_fold"/>
</dbReference>
<accession>A0A6A6P3J2</accession>
<dbReference type="SUPFAM" id="SSF53474">
    <property type="entry name" value="alpha/beta-Hydrolases"/>
    <property type="match status" value="1"/>
</dbReference>
<dbReference type="EMBL" id="MU001678">
    <property type="protein sequence ID" value="KAF2458357.1"/>
    <property type="molecule type" value="Genomic_DNA"/>
</dbReference>
<proteinExistence type="predicted"/>
<name>A0A6A6P3J2_9PEZI</name>
<dbReference type="InterPro" id="IPR002925">
    <property type="entry name" value="Dienelactn_hydro"/>
</dbReference>
<reference evidence="2" key="1">
    <citation type="journal article" date="2020" name="Stud. Mycol.">
        <title>101 Dothideomycetes genomes: a test case for predicting lifestyles and emergence of pathogens.</title>
        <authorList>
            <person name="Haridas S."/>
            <person name="Albert R."/>
            <person name="Binder M."/>
            <person name="Bloem J."/>
            <person name="Labutti K."/>
            <person name="Salamov A."/>
            <person name="Andreopoulos B."/>
            <person name="Baker S."/>
            <person name="Barry K."/>
            <person name="Bills G."/>
            <person name="Bluhm B."/>
            <person name="Cannon C."/>
            <person name="Castanera R."/>
            <person name="Culley D."/>
            <person name="Daum C."/>
            <person name="Ezra D."/>
            <person name="Gonzalez J."/>
            <person name="Henrissat B."/>
            <person name="Kuo A."/>
            <person name="Liang C."/>
            <person name="Lipzen A."/>
            <person name="Lutzoni F."/>
            <person name="Magnuson J."/>
            <person name="Mondo S."/>
            <person name="Nolan M."/>
            <person name="Ohm R."/>
            <person name="Pangilinan J."/>
            <person name="Park H.-J."/>
            <person name="Ramirez L."/>
            <person name="Alfaro M."/>
            <person name="Sun H."/>
            <person name="Tritt A."/>
            <person name="Yoshinaga Y."/>
            <person name="Zwiers L.-H."/>
            <person name="Turgeon B."/>
            <person name="Goodwin S."/>
            <person name="Spatafora J."/>
            <person name="Crous P."/>
            <person name="Grigoriev I."/>
        </authorList>
    </citation>
    <scope>NUCLEOTIDE SEQUENCE</scope>
    <source>
        <strain evidence="2">ATCC 16933</strain>
    </source>
</reference>
<dbReference type="GO" id="GO:0016787">
    <property type="term" value="F:hydrolase activity"/>
    <property type="evidence" value="ECO:0007669"/>
    <property type="project" value="InterPro"/>
</dbReference>
<feature type="domain" description="Dienelactone hydrolase" evidence="1">
    <location>
        <begin position="95"/>
        <end position="310"/>
    </location>
</feature>
<evidence type="ECO:0000259" key="1">
    <source>
        <dbReference type="Pfam" id="PF01738"/>
    </source>
</evidence>
<dbReference type="AlphaFoldDB" id="A0A6A6P3J2"/>
<sequence>MLAPCARRSTSTFLLRTSRSAFSRNNNKAIRPLSKQTLQLSHRTPNRPPLASFPRNLSSSTRTMSGASKACCTVPPVVSEGYKEKGEWVTVDGLKTYATGPASAKKGILVIYDIFGFYPQTLQGADILAHGDSEVPKRVFMPDWFEGKPASLSWFPPQTDDQKSKLGAFFAEVAAPPKHVPRVPIVADELKKLAPDVADWGIVGYCWGAKIVNLSSQAGTPFKAAACCHPAMVDPNDASNITIPIAMLPSKDESKDDIAAWQKGLKQANKVEWFEDQIHGFMAARGDLTDANVKQQYERGYKLLLDWFHEQL</sequence>
<organism evidence="2 3">
    <name type="scientific">Lineolata rhizophorae</name>
    <dbReference type="NCBI Taxonomy" id="578093"/>
    <lineage>
        <taxon>Eukaryota</taxon>
        <taxon>Fungi</taxon>
        <taxon>Dikarya</taxon>
        <taxon>Ascomycota</taxon>
        <taxon>Pezizomycotina</taxon>
        <taxon>Dothideomycetes</taxon>
        <taxon>Dothideomycetes incertae sedis</taxon>
        <taxon>Lineolatales</taxon>
        <taxon>Lineolataceae</taxon>
        <taxon>Lineolata</taxon>
    </lineage>
</organism>
<dbReference type="Gene3D" id="3.40.50.1820">
    <property type="entry name" value="alpha/beta hydrolase"/>
    <property type="match status" value="1"/>
</dbReference>
<keyword evidence="3" id="KW-1185">Reference proteome</keyword>
<dbReference type="OrthoDB" id="2147163at2759"/>
<protein>
    <recommendedName>
        <fullName evidence="1">Dienelactone hydrolase domain-containing protein</fullName>
    </recommendedName>
</protein>